<evidence type="ECO:0000313" key="3">
    <source>
        <dbReference type="WBParaSite" id="SSLN_0000123901-mRNA-1"/>
    </source>
</evidence>
<evidence type="ECO:0000313" key="1">
    <source>
        <dbReference type="EMBL" id="VDL87130.1"/>
    </source>
</evidence>
<dbReference type="WBParaSite" id="SSLN_0000123901-mRNA-1">
    <property type="protein sequence ID" value="SSLN_0000123901-mRNA-1"/>
    <property type="gene ID" value="SSLN_0000123901"/>
</dbReference>
<dbReference type="Proteomes" id="UP000275846">
    <property type="component" value="Unassembled WGS sequence"/>
</dbReference>
<dbReference type="AlphaFoldDB" id="A0A183SAE2"/>
<name>A0A183SAE2_SCHSO</name>
<organism evidence="3">
    <name type="scientific">Schistocephalus solidus</name>
    <name type="common">Tapeworm</name>
    <dbReference type="NCBI Taxonomy" id="70667"/>
    <lineage>
        <taxon>Eukaryota</taxon>
        <taxon>Metazoa</taxon>
        <taxon>Spiralia</taxon>
        <taxon>Lophotrochozoa</taxon>
        <taxon>Platyhelminthes</taxon>
        <taxon>Cestoda</taxon>
        <taxon>Eucestoda</taxon>
        <taxon>Diphyllobothriidea</taxon>
        <taxon>Diphyllobothriidae</taxon>
        <taxon>Schistocephalus</taxon>
    </lineage>
</organism>
<dbReference type="EMBL" id="UYSU01001821">
    <property type="protein sequence ID" value="VDL87130.1"/>
    <property type="molecule type" value="Genomic_DNA"/>
</dbReference>
<keyword evidence="2" id="KW-1185">Reference proteome</keyword>
<proteinExistence type="predicted"/>
<reference evidence="3" key="1">
    <citation type="submission" date="2016-06" db="UniProtKB">
        <authorList>
            <consortium name="WormBaseParasite"/>
        </authorList>
    </citation>
    <scope>IDENTIFICATION</scope>
</reference>
<dbReference type="OrthoDB" id="6245499at2759"/>
<reference evidence="1 2" key="2">
    <citation type="submission" date="2018-11" db="EMBL/GenBank/DDBJ databases">
        <authorList>
            <consortium name="Pathogen Informatics"/>
        </authorList>
    </citation>
    <scope>NUCLEOTIDE SEQUENCE [LARGE SCALE GENOMIC DNA]</scope>
    <source>
        <strain evidence="1 2">NST_G2</strain>
    </source>
</reference>
<evidence type="ECO:0000313" key="2">
    <source>
        <dbReference type="Proteomes" id="UP000275846"/>
    </source>
</evidence>
<accession>A0A183SAE2</accession>
<protein>
    <submittedName>
        <fullName evidence="3">CobW C-terminal domain-containing protein</fullName>
    </submittedName>
</protein>
<sequence>MDCRDSIAPLEPRALNVSEVGKLKGHRGQLQLRVMPPTSENFCYLRPERLCDELPLETSPNNPFTGTNVDALDANLTQYYETNDPCAHCAAQGLDINARDAHRNADVSGQSECPHSNFHSNLRAACEFPYSLKCFLADSVAWSSKSSPLLPLKLAELCSIKIPGARVVLRLNDHLKEREDKRSWVLLIEGQTLEAAASLLHEIEEHFAGCNNVTVQTMEGS</sequence>
<gene>
    <name evidence="1" type="ORF">SSLN_LOCUS1190</name>
</gene>